<comment type="domain">
    <text evidence="6">Has three domains with a flexible linker between the domains II and III and assumes an 'L' shape. Domain III is highly mobile and contacts RuvB.</text>
</comment>
<keyword evidence="8" id="KW-0067">ATP-binding</keyword>
<dbReference type="GO" id="GO:0005524">
    <property type="term" value="F:ATP binding"/>
    <property type="evidence" value="ECO:0007669"/>
    <property type="project" value="InterPro"/>
</dbReference>
<dbReference type="GO" id="GO:0006281">
    <property type="term" value="P:DNA repair"/>
    <property type="evidence" value="ECO:0007669"/>
    <property type="project" value="UniProtKB-UniRule"/>
</dbReference>
<keyword evidence="1 6" id="KW-0963">Cytoplasm</keyword>
<dbReference type="InterPro" id="IPR003583">
    <property type="entry name" value="Hlx-hairpin-Hlx_DNA-bd_motif"/>
</dbReference>
<evidence type="ECO:0000256" key="4">
    <source>
        <dbReference type="ARBA" id="ARBA00023172"/>
    </source>
</evidence>
<dbReference type="Pfam" id="PF07499">
    <property type="entry name" value="RuvA_C"/>
    <property type="match status" value="1"/>
</dbReference>
<comment type="function">
    <text evidence="6">The RuvA-RuvB-RuvC complex processes Holliday junction (HJ) DNA during genetic recombination and DNA repair, while the RuvA-RuvB complex plays an important role in the rescue of blocked DNA replication forks via replication fork reversal (RFR). RuvA specifically binds to HJ cruciform DNA, conferring on it an open structure. The RuvB hexamer acts as an ATP-dependent pump, pulling dsDNA into and through the RuvAB complex. HJ branch migration allows RuvC to scan DNA until it finds its consensus sequence, where it cleaves and resolves the cruciform DNA.</text>
</comment>
<dbReference type="HAMAP" id="MF_00031">
    <property type="entry name" value="DNA_HJ_migration_RuvA"/>
    <property type="match status" value="1"/>
</dbReference>
<dbReference type="InterPro" id="IPR012340">
    <property type="entry name" value="NA-bd_OB-fold"/>
</dbReference>
<evidence type="ECO:0000256" key="1">
    <source>
        <dbReference type="ARBA" id="ARBA00022490"/>
    </source>
</evidence>
<dbReference type="CDD" id="cd14332">
    <property type="entry name" value="UBA_RuvA_C"/>
    <property type="match status" value="1"/>
</dbReference>
<comment type="similarity">
    <text evidence="6">Belongs to the RuvA family.</text>
</comment>
<comment type="caution">
    <text evidence="6">Lacks conserved residue(s) required for the propagation of feature annotation.</text>
</comment>
<dbReference type="KEGG" id="ahk:NCTC10172_00646"/>
<dbReference type="GO" id="GO:0005737">
    <property type="term" value="C:cytoplasm"/>
    <property type="evidence" value="ECO:0007669"/>
    <property type="project" value="UniProtKB-SubCell"/>
</dbReference>
<organism evidence="8 9">
    <name type="scientific">Acholeplasma hippikon</name>
    <dbReference type="NCBI Taxonomy" id="264636"/>
    <lineage>
        <taxon>Bacteria</taxon>
        <taxon>Bacillati</taxon>
        <taxon>Mycoplasmatota</taxon>
        <taxon>Mollicutes</taxon>
        <taxon>Acholeplasmatales</taxon>
        <taxon>Acholeplasmataceae</taxon>
        <taxon>Acholeplasma</taxon>
    </lineage>
</organism>
<dbReference type="STRING" id="1408416.GCA_000702765_00839"/>
<dbReference type="EMBL" id="LR215050">
    <property type="protein sequence ID" value="VEU82627.1"/>
    <property type="molecule type" value="Genomic_DNA"/>
</dbReference>
<dbReference type="Gene3D" id="1.10.150.20">
    <property type="entry name" value="5' to 3' exonuclease, C-terminal subdomain"/>
    <property type="match status" value="1"/>
</dbReference>
<dbReference type="GO" id="GO:0006310">
    <property type="term" value="P:DNA recombination"/>
    <property type="evidence" value="ECO:0007669"/>
    <property type="project" value="UniProtKB-UniRule"/>
</dbReference>
<dbReference type="GO" id="GO:0009379">
    <property type="term" value="C:Holliday junction helicase complex"/>
    <property type="evidence" value="ECO:0007669"/>
    <property type="project" value="InterPro"/>
</dbReference>
<keyword evidence="9" id="KW-1185">Reference proteome</keyword>
<dbReference type="NCBIfam" id="TIGR00084">
    <property type="entry name" value="ruvA"/>
    <property type="match status" value="1"/>
</dbReference>
<evidence type="ECO:0000256" key="3">
    <source>
        <dbReference type="ARBA" id="ARBA00023125"/>
    </source>
</evidence>
<dbReference type="Gene3D" id="2.40.50.140">
    <property type="entry name" value="Nucleic acid-binding proteins"/>
    <property type="match status" value="1"/>
</dbReference>
<dbReference type="GO" id="GO:0000400">
    <property type="term" value="F:four-way junction DNA binding"/>
    <property type="evidence" value="ECO:0007669"/>
    <property type="project" value="UniProtKB-UniRule"/>
</dbReference>
<proteinExistence type="inferred from homology"/>
<evidence type="ECO:0000256" key="2">
    <source>
        <dbReference type="ARBA" id="ARBA00022763"/>
    </source>
</evidence>
<keyword evidence="5 6" id="KW-0234">DNA repair</keyword>
<dbReference type="GO" id="GO:0009378">
    <property type="term" value="F:four-way junction helicase activity"/>
    <property type="evidence" value="ECO:0007669"/>
    <property type="project" value="InterPro"/>
</dbReference>
<dbReference type="InterPro" id="IPR036267">
    <property type="entry name" value="RuvA_C_sf"/>
</dbReference>
<dbReference type="Gene3D" id="1.10.8.10">
    <property type="entry name" value="DNA helicase RuvA subunit, C-terminal domain"/>
    <property type="match status" value="1"/>
</dbReference>
<sequence>MYGYIKGIVKKVSPEHIIVENNGIGYLIISPVPYQYLVGSDVVVYTHYHVREDAILLYGFKDEETLSLFQKLISVSGIGPKSALSIVAYDDSRRIVDAIESGDAKYLTKFPGIGNKSASQIILDLKGKLVTEPDARLVDDNTSDIIAALQALGYNRTEINKAIKHINVDQPVDQALKEALAYLLK</sequence>
<reference evidence="8 9" key="1">
    <citation type="submission" date="2019-01" db="EMBL/GenBank/DDBJ databases">
        <authorList>
            <consortium name="Pathogen Informatics"/>
        </authorList>
    </citation>
    <scope>NUCLEOTIDE SEQUENCE [LARGE SCALE GENOMIC DNA]</scope>
    <source>
        <strain evidence="8 9">NCTC10172</strain>
    </source>
</reference>
<feature type="region of interest" description="Domain III" evidence="6">
    <location>
        <begin position="142"/>
        <end position="185"/>
    </location>
</feature>
<dbReference type="RefSeq" id="WP_035369225.1">
    <property type="nucleotide sequence ID" value="NZ_LR215050.1"/>
</dbReference>
<evidence type="ECO:0000313" key="8">
    <source>
        <dbReference type="EMBL" id="VEU82627.1"/>
    </source>
</evidence>
<evidence type="ECO:0000256" key="5">
    <source>
        <dbReference type="ARBA" id="ARBA00023204"/>
    </source>
</evidence>
<dbReference type="InterPro" id="IPR013849">
    <property type="entry name" value="DNA_helicase_Holl-junc_RuvA_I"/>
</dbReference>
<dbReference type="Proteomes" id="UP000290909">
    <property type="component" value="Chromosome"/>
</dbReference>
<dbReference type="SUPFAM" id="SSF50249">
    <property type="entry name" value="Nucleic acid-binding proteins"/>
    <property type="match status" value="1"/>
</dbReference>
<keyword evidence="2 6" id="KW-0227">DNA damage</keyword>
<comment type="subcellular location">
    <subcellularLocation>
        <location evidence="6">Cytoplasm</location>
    </subcellularLocation>
</comment>
<dbReference type="Pfam" id="PF14520">
    <property type="entry name" value="HHH_5"/>
    <property type="match status" value="1"/>
</dbReference>
<evidence type="ECO:0000259" key="7">
    <source>
        <dbReference type="SMART" id="SM00278"/>
    </source>
</evidence>
<dbReference type="InterPro" id="IPR010994">
    <property type="entry name" value="RuvA_2-like"/>
</dbReference>
<name>A0A449BJX8_9MOLU</name>
<dbReference type="SUPFAM" id="SSF47781">
    <property type="entry name" value="RuvA domain 2-like"/>
    <property type="match status" value="1"/>
</dbReference>
<gene>
    <name evidence="6 8" type="primary">ruvA</name>
    <name evidence="8" type="ORF">NCTC10172_00646</name>
</gene>
<dbReference type="GO" id="GO:0048476">
    <property type="term" value="C:Holliday junction resolvase complex"/>
    <property type="evidence" value="ECO:0007669"/>
    <property type="project" value="UniProtKB-UniRule"/>
</dbReference>
<dbReference type="AlphaFoldDB" id="A0A449BJX8"/>
<protein>
    <recommendedName>
        <fullName evidence="6">Holliday junction branch migration complex subunit RuvA</fullName>
    </recommendedName>
</protein>
<accession>A0A449BJX8</accession>
<keyword evidence="8" id="KW-0547">Nucleotide-binding</keyword>
<keyword evidence="8" id="KW-0378">Hydrolase</keyword>
<keyword evidence="3 6" id="KW-0238">DNA-binding</keyword>
<dbReference type="Pfam" id="PF01330">
    <property type="entry name" value="RuvA_N"/>
    <property type="match status" value="1"/>
</dbReference>
<dbReference type="InterPro" id="IPR000085">
    <property type="entry name" value="RuvA"/>
</dbReference>
<dbReference type="SMART" id="SM00278">
    <property type="entry name" value="HhH1"/>
    <property type="match status" value="2"/>
</dbReference>
<evidence type="ECO:0000256" key="6">
    <source>
        <dbReference type="HAMAP-Rule" id="MF_00031"/>
    </source>
</evidence>
<dbReference type="SUPFAM" id="SSF46929">
    <property type="entry name" value="DNA helicase RuvA subunit, C-terminal domain"/>
    <property type="match status" value="1"/>
</dbReference>
<comment type="subunit">
    <text evidence="6">Homotetramer. Forms an RuvA(8)-RuvB(12)-Holliday junction (HJ) complex. HJ DNA is sandwiched between 2 RuvA tetramers; dsDNA enters through RuvA and exits via RuvB. An RuvB hexamer assembles on each DNA strand where it exits the tetramer. Each RuvB hexamer is contacted by two RuvA subunits (via domain III) on 2 adjacent RuvB subunits; this complex drives branch migration. In the full resolvosome a probable DNA-RuvA(4)-RuvB(12)-RuvC(2) complex forms which resolves the HJ.</text>
</comment>
<evidence type="ECO:0000313" key="9">
    <source>
        <dbReference type="Proteomes" id="UP000290909"/>
    </source>
</evidence>
<dbReference type="GO" id="GO:0016787">
    <property type="term" value="F:hydrolase activity"/>
    <property type="evidence" value="ECO:0007669"/>
    <property type="project" value="UniProtKB-KW"/>
</dbReference>
<keyword evidence="8" id="KW-0347">Helicase</keyword>
<dbReference type="InterPro" id="IPR011114">
    <property type="entry name" value="RuvA_C"/>
</dbReference>
<keyword evidence="4 6" id="KW-0233">DNA recombination</keyword>
<feature type="domain" description="Helix-hairpin-helix DNA-binding motif class 1" evidence="7">
    <location>
        <begin position="105"/>
        <end position="124"/>
    </location>
</feature>
<feature type="domain" description="Helix-hairpin-helix DNA-binding motif class 1" evidence="7">
    <location>
        <begin position="70"/>
        <end position="89"/>
    </location>
</feature>